<dbReference type="OrthoDB" id="3335835at2"/>
<dbReference type="InterPro" id="IPR025161">
    <property type="entry name" value="IS402-like_dom"/>
</dbReference>
<dbReference type="eggNOG" id="COG3293">
    <property type="taxonomic scope" value="Bacteria"/>
</dbReference>
<organism evidence="4 5">
    <name type="scientific">Nocardiopsis alba (strain ATCC BAA-2165 / BE74)</name>
    <dbReference type="NCBI Taxonomy" id="1205910"/>
    <lineage>
        <taxon>Bacteria</taxon>
        <taxon>Bacillati</taxon>
        <taxon>Actinomycetota</taxon>
        <taxon>Actinomycetes</taxon>
        <taxon>Streptosporangiales</taxon>
        <taxon>Nocardiopsidaceae</taxon>
        <taxon>Nocardiopsis</taxon>
    </lineage>
</organism>
<dbReference type="PATRIC" id="fig|1205910.3.peg.2041"/>
<dbReference type="EMBL" id="CP003788">
    <property type="protein sequence ID" value="AFR07143.1"/>
    <property type="molecule type" value="Genomic_DNA"/>
</dbReference>
<feature type="region of interest" description="Disordered" evidence="1">
    <location>
        <begin position="96"/>
        <end position="124"/>
    </location>
</feature>
<dbReference type="Pfam" id="PF13340">
    <property type="entry name" value="DUF4096"/>
    <property type="match status" value="1"/>
</dbReference>
<dbReference type="HOGENOM" id="CLU_055261_0_0_11"/>
<evidence type="ECO:0000313" key="4">
    <source>
        <dbReference type="EMBL" id="AFR07143.1"/>
    </source>
</evidence>
<feature type="domain" description="Transposase IS4-like" evidence="2">
    <location>
        <begin position="100"/>
        <end position="251"/>
    </location>
</feature>
<dbReference type="Pfam" id="PF01609">
    <property type="entry name" value="DDE_Tnp_1"/>
    <property type="match status" value="1"/>
</dbReference>
<dbReference type="GO" id="GO:0004803">
    <property type="term" value="F:transposase activity"/>
    <property type="evidence" value="ECO:0007669"/>
    <property type="project" value="InterPro"/>
</dbReference>
<dbReference type="Proteomes" id="UP000003779">
    <property type="component" value="Chromosome"/>
</dbReference>
<name>J7L0I5_NOCAA</name>
<sequence length="279" mass="31453">MTRRPTYPSDLTDEQWTLIEPLLPPANTGGRPEKHPRRDVVDAILYVVRTGCSWRHLPVDFPPWQTVYWYFSRWEEAKVTEQVMAVLRRRLRTAQGRGGEPSAGIIDSQSVKGADTVGQGSRGYDAGKKVNGRKRFIVTDTLGLLLVVCVMAASVQDRDGARTTLLSLYLCTPVRFVFADAGFAGKLVAWAERFVATTVHIVRKAPDQVGFAVIPRRWVVERSLAWLTAHRRLARDYERDPAVSEAMVRWAAIGQMARRLARGQDSVRQRAWTGQDLIP</sequence>
<dbReference type="PANTHER" id="PTHR30007:SF0">
    <property type="entry name" value="TRANSPOSASE"/>
    <property type="match status" value="1"/>
</dbReference>
<dbReference type="NCBIfam" id="NF033580">
    <property type="entry name" value="transpos_IS5_3"/>
    <property type="match status" value="1"/>
</dbReference>
<evidence type="ECO:0000256" key="1">
    <source>
        <dbReference type="SAM" id="MobiDB-lite"/>
    </source>
</evidence>
<dbReference type="PANTHER" id="PTHR30007">
    <property type="entry name" value="PHP DOMAIN PROTEIN"/>
    <property type="match status" value="1"/>
</dbReference>
<dbReference type="STRING" id="1205910.B005_2164"/>
<dbReference type="InterPro" id="IPR002559">
    <property type="entry name" value="Transposase_11"/>
</dbReference>
<dbReference type="KEGG" id="nal:B005_2164"/>
<feature type="domain" description="Insertion element IS402-like" evidence="3">
    <location>
        <begin position="11"/>
        <end position="84"/>
    </location>
</feature>
<dbReference type="GO" id="GO:0003677">
    <property type="term" value="F:DNA binding"/>
    <property type="evidence" value="ECO:0007669"/>
    <property type="project" value="InterPro"/>
</dbReference>
<reference evidence="5" key="2">
    <citation type="submission" date="2012-08" db="EMBL/GenBank/DDBJ databases">
        <title>Whole-genome sequence of Nocardiopsis alba strain ATCC BAA-2165 associated with honeybees.</title>
        <authorList>
            <person name="Qiao J."/>
            <person name="Chen L."/>
            <person name="Li Y."/>
            <person name="Wang J."/>
            <person name="Zhang W."/>
            <person name="Chen S."/>
        </authorList>
    </citation>
    <scope>NUCLEOTIDE SEQUENCE [LARGE SCALE GENOMIC DNA]</scope>
    <source>
        <strain evidence="5">ATCC BAA-2165 / BE74</strain>
    </source>
</reference>
<protein>
    <submittedName>
        <fullName evidence="4">Transposase DDE domain protein</fullName>
    </submittedName>
</protein>
<dbReference type="RefSeq" id="WP_014909607.1">
    <property type="nucleotide sequence ID" value="NC_018524.1"/>
</dbReference>
<evidence type="ECO:0000259" key="3">
    <source>
        <dbReference type="Pfam" id="PF13340"/>
    </source>
</evidence>
<gene>
    <name evidence="4" type="ordered locus">B005_2164</name>
</gene>
<proteinExistence type="predicted"/>
<evidence type="ECO:0000259" key="2">
    <source>
        <dbReference type="Pfam" id="PF01609"/>
    </source>
</evidence>
<evidence type="ECO:0000313" key="5">
    <source>
        <dbReference type="Proteomes" id="UP000003779"/>
    </source>
</evidence>
<accession>J7L0I5</accession>
<dbReference type="AlphaFoldDB" id="J7L0I5"/>
<reference evidence="4 5" key="1">
    <citation type="journal article" date="2012" name="J. Bacteriol.">
        <title>Whole-Genome Sequence of Nocardiopsis alba Strain ATCC BAA-2165, Associated with Honeybees.</title>
        <authorList>
            <person name="Qiao J."/>
            <person name="Chen L."/>
            <person name="Li Y."/>
            <person name="Wang J."/>
            <person name="Zhang W."/>
            <person name="Chen S."/>
        </authorList>
    </citation>
    <scope>NUCLEOTIDE SEQUENCE [LARGE SCALE GENOMIC DNA]</scope>
    <source>
        <strain evidence="5">ATCC BAA-2165 / BE74</strain>
    </source>
</reference>
<dbReference type="GO" id="GO:0006313">
    <property type="term" value="P:DNA transposition"/>
    <property type="evidence" value="ECO:0007669"/>
    <property type="project" value="InterPro"/>
</dbReference>